<protein>
    <submittedName>
        <fullName evidence="4">Cell wall-binding repeat-containing protein</fullName>
    </submittedName>
</protein>
<dbReference type="Gene3D" id="3.40.50.12090">
    <property type="match status" value="1"/>
</dbReference>
<feature type="compositionally biased region" description="Low complexity" evidence="2">
    <location>
        <begin position="97"/>
        <end position="106"/>
    </location>
</feature>
<gene>
    <name evidence="4" type="ORF">ACFQGU_03255</name>
</gene>
<dbReference type="Pfam" id="PF04122">
    <property type="entry name" value="CW_binding_2"/>
    <property type="match status" value="1"/>
</dbReference>
<feature type="compositionally biased region" description="Low complexity" evidence="2">
    <location>
        <begin position="119"/>
        <end position="130"/>
    </location>
</feature>
<evidence type="ECO:0000313" key="5">
    <source>
        <dbReference type="Proteomes" id="UP001596138"/>
    </source>
</evidence>
<dbReference type="InterPro" id="IPR007253">
    <property type="entry name" value="Cell_wall-bd_2"/>
</dbReference>
<dbReference type="Gene3D" id="2.60.40.4070">
    <property type="match status" value="1"/>
</dbReference>
<dbReference type="Pfam" id="PF01510">
    <property type="entry name" value="Amidase_2"/>
    <property type="match status" value="1"/>
</dbReference>
<dbReference type="Proteomes" id="UP001596138">
    <property type="component" value="Unassembled WGS sequence"/>
</dbReference>
<feature type="compositionally biased region" description="Low complexity" evidence="2">
    <location>
        <begin position="69"/>
        <end position="79"/>
    </location>
</feature>
<name>A0ABW1SX61_9ACTN</name>
<comment type="caution">
    <text evidence="4">The sequence shown here is derived from an EMBL/GenBank/DDBJ whole genome shotgun (WGS) entry which is preliminary data.</text>
</comment>
<proteinExistence type="inferred from homology"/>
<reference evidence="5" key="1">
    <citation type="journal article" date="2019" name="Int. J. Syst. Evol. Microbiol.">
        <title>The Global Catalogue of Microorganisms (GCM) 10K type strain sequencing project: providing services to taxonomists for standard genome sequencing and annotation.</title>
        <authorList>
            <consortium name="The Broad Institute Genomics Platform"/>
            <consortium name="The Broad Institute Genome Sequencing Center for Infectious Disease"/>
            <person name="Wu L."/>
            <person name="Ma J."/>
        </authorList>
    </citation>
    <scope>NUCLEOTIDE SEQUENCE [LARGE SCALE GENOMIC DNA]</scope>
    <source>
        <strain evidence="5">CGMCC 4.7317</strain>
    </source>
</reference>
<dbReference type="EMBL" id="JBHSTI010000002">
    <property type="protein sequence ID" value="MFC6236881.1"/>
    <property type="molecule type" value="Genomic_DNA"/>
</dbReference>
<feature type="compositionally biased region" description="Basic and acidic residues" evidence="2">
    <location>
        <begin position="56"/>
        <end position="67"/>
    </location>
</feature>
<feature type="domain" description="Peptidoglycan recognition protein family" evidence="3">
    <location>
        <begin position="251"/>
        <end position="403"/>
    </location>
</feature>
<dbReference type="SUPFAM" id="SSF55846">
    <property type="entry name" value="N-acetylmuramoyl-L-alanine amidase-like"/>
    <property type="match status" value="1"/>
</dbReference>
<evidence type="ECO:0000256" key="2">
    <source>
        <dbReference type="SAM" id="MobiDB-lite"/>
    </source>
</evidence>
<dbReference type="RefSeq" id="WP_386763911.1">
    <property type="nucleotide sequence ID" value="NZ_JBHSTI010000002.1"/>
</dbReference>
<feature type="region of interest" description="Disordered" evidence="2">
    <location>
        <begin position="52"/>
        <end position="130"/>
    </location>
</feature>
<dbReference type="PANTHER" id="PTHR11022">
    <property type="entry name" value="PEPTIDOGLYCAN RECOGNITION PROTEIN"/>
    <property type="match status" value="1"/>
</dbReference>
<accession>A0ABW1SX61</accession>
<dbReference type="InterPro" id="IPR013693">
    <property type="entry name" value="SpoIID/LytB_N"/>
</dbReference>
<dbReference type="Gene3D" id="3.40.80.10">
    <property type="entry name" value="Peptidoglycan recognition protein-like"/>
    <property type="match status" value="1"/>
</dbReference>
<dbReference type="InterPro" id="IPR015510">
    <property type="entry name" value="PGRP"/>
</dbReference>
<comment type="similarity">
    <text evidence="1">Belongs to the N-acetylmuramoyl-L-alanine amidase 2 family.</text>
</comment>
<evidence type="ECO:0000313" key="4">
    <source>
        <dbReference type="EMBL" id="MFC6236881.1"/>
    </source>
</evidence>
<dbReference type="Pfam" id="PF08486">
    <property type="entry name" value="SpoIID"/>
    <property type="match status" value="1"/>
</dbReference>
<dbReference type="InterPro" id="IPR036505">
    <property type="entry name" value="Amidase/PGRP_sf"/>
</dbReference>
<evidence type="ECO:0000256" key="1">
    <source>
        <dbReference type="ARBA" id="ARBA00007553"/>
    </source>
</evidence>
<dbReference type="InterPro" id="IPR002502">
    <property type="entry name" value="Amidase_domain"/>
</dbReference>
<feature type="compositionally biased region" description="Basic and acidic residues" evidence="2">
    <location>
        <begin position="80"/>
        <end position="96"/>
    </location>
</feature>
<organism evidence="4 5">
    <name type="scientific">Longivirga aurantiaca</name>
    <dbReference type="NCBI Taxonomy" id="1837743"/>
    <lineage>
        <taxon>Bacteria</taxon>
        <taxon>Bacillati</taxon>
        <taxon>Actinomycetota</taxon>
        <taxon>Actinomycetes</taxon>
        <taxon>Sporichthyales</taxon>
        <taxon>Sporichthyaceae</taxon>
        <taxon>Longivirga</taxon>
    </lineage>
</organism>
<dbReference type="PANTHER" id="PTHR11022:SF41">
    <property type="entry name" value="PEPTIDOGLYCAN-RECOGNITION PROTEIN LC-RELATED"/>
    <property type="match status" value="1"/>
</dbReference>
<dbReference type="CDD" id="cd06583">
    <property type="entry name" value="PGRP"/>
    <property type="match status" value="1"/>
</dbReference>
<keyword evidence="5" id="KW-1185">Reference proteome</keyword>
<sequence>MRRVAASVAVLLAVPALIALPVVTGPQAQIRPVTPTVAHLALTGVDPVALATSRAPDPEHDHGHDAIDDGAAPDAPATEAAHDEAAHDEAAHDDAAPAKVAATQAPHAEEPEPGPAVPLEPAAVTPPTDTAPFSLVAVSWTGEAPAGTTVQVRVREKDGVWTDWQELGSGAEHGPDPGTAEAEAAGLRHGTDPLLTAGGSDGVQVRIDSPGGVLPADASVSLVDPKTSEADVLAASTPPATAVAAGDPLKPSIITRAQWGADESLRGSAPVYTGPIKVGFVHHTASTNNYTADTAAAQVRALYAYFTLSLGYSDIAYNFFVDRFGRLYEGRAGGMDKNVLGGHTAGFNQNTFAVSALGNFDIYKPTSNEGTAMATAMARLLAWKLALNHADPSGTASLVSNSGAGTSKYEPGQTAVVPVISGHRDIGLTACPGQYLESYLPSIRTQAKAFMGTQLLNPALAPSVSPYAGTGGSISTRATGAVSWKLEVFSPCLATPIRTVTGSLASAGTVTATWNQRRADGSAAPPGTYRMVLSATAGDGVPYPVSKTFVVTETATSPLGPCTQVARVAESERYAAAVRVGRIAAPSSKVVVLAPGSDAYEPEALVAAPLAAAKKAPLLLTGTASVPAAVVTEIKRRGATTAYVVGTSTQVSSAVITQLRSLGVTTITRLSGTTRSATATAVAGAMGQRTKAVVVSFSSGSSSDVNAAASAAAASLDRPLLVVAPTSAPAVTLAAMKTLGITSTTVVGSSTAISAAVVTAVKGTRVTGSDAAATSVALLAALAPSATKVSALPTGSGYGRAVAAGARRPLVLGAGGTAGIARWLTTATAVHVLAVAPTAVWADSALTPMVTSITSRTAAPAPTPTPTTTPAPATAAATTVTPSVPTGFVFNGAGYGHGVGMSQYGARGMALEGKTATEIVTHYYTGTTVTPVKDDAAIRVNLLHRATKALFRTEALTTGGGGIEVTLAGQDPELGTSADIFSVVQAGSSVTVIKTRGTATRTLGTAASVTIRWEGTRDPGGAGTTPTVLNVVPEKQANFASEGHRYRYGTVIVQSASAGTFQVNNRVRIHDEYLLGIAEVSNSWPAASLQAQVLAARSYVLSKAGTLRSACLCHVDDGGGPYYDQTFAGWIKESGALGQNWRDAVKATYANTTVAGETVLRGKAILSGGQPITAFYYAASGGRTQSSADVWGGVLPWAQSVDDHWSLDASVPWSQWIPRERTQAQVAAAFGLPDVMRIDLSARTAGDGVRTAIAWSSSGASATISGESLRTRLSLPGTWVSRVADVRSGDAATIAVRTAQKSSSETVVLAPIADPASVAVAGNLAAQEGWALLLTTSDALSAVTRTELARRTPTTVYAVGTPTDLPAALVSDVGAMAGVGTVTRVTGTNATGVSVNAAKLLAPATGAVAVVVGETDLGSLAVGSGAARAKKGPLLVVPGGAAPSTSVPAYLDALAPKATVVIGSTDAVADSVAATLPQVSRLAGADAVETASKAATWAGSANARLVVLGKALAPVSAVALAPGAVVLVVDTSVATSTKVVLQRGVATIVAGPNMPDALVTTARRL</sequence>
<evidence type="ECO:0000259" key="3">
    <source>
        <dbReference type="SMART" id="SM00701"/>
    </source>
</evidence>
<dbReference type="SMART" id="SM00701">
    <property type="entry name" value="PGRP"/>
    <property type="match status" value="1"/>
</dbReference>
<dbReference type="InterPro" id="IPR006619">
    <property type="entry name" value="PGRP_domain_met/bac"/>
</dbReference>